<dbReference type="AlphaFoldDB" id="A0A7R9DMY6"/>
<protein>
    <submittedName>
        <fullName evidence="1">Uncharacterized protein</fullName>
    </submittedName>
</protein>
<sequence length="57" mass="6143">MCLVKFSSSCITLKTSPQAMATQIFLVPSASPLICCSVPLLPRRSFCCRAQPVILAI</sequence>
<gene>
    <name evidence="1" type="ORF">TPSB3V08_LOCUS11976</name>
</gene>
<organism evidence="1">
    <name type="scientific">Timema poppense</name>
    <name type="common">Walking stick</name>
    <dbReference type="NCBI Taxonomy" id="170557"/>
    <lineage>
        <taxon>Eukaryota</taxon>
        <taxon>Metazoa</taxon>
        <taxon>Ecdysozoa</taxon>
        <taxon>Arthropoda</taxon>
        <taxon>Hexapoda</taxon>
        <taxon>Insecta</taxon>
        <taxon>Pterygota</taxon>
        <taxon>Neoptera</taxon>
        <taxon>Polyneoptera</taxon>
        <taxon>Phasmatodea</taxon>
        <taxon>Timematodea</taxon>
        <taxon>Timematoidea</taxon>
        <taxon>Timematidae</taxon>
        <taxon>Timema</taxon>
    </lineage>
</organism>
<accession>A0A7R9DMY6</accession>
<proteinExistence type="predicted"/>
<dbReference type="EMBL" id="OD014607">
    <property type="protein sequence ID" value="CAD7417708.1"/>
    <property type="molecule type" value="Genomic_DNA"/>
</dbReference>
<reference evidence="1" key="1">
    <citation type="submission" date="2020-11" db="EMBL/GenBank/DDBJ databases">
        <authorList>
            <person name="Tran Van P."/>
        </authorList>
    </citation>
    <scope>NUCLEOTIDE SEQUENCE</scope>
</reference>
<evidence type="ECO:0000313" key="1">
    <source>
        <dbReference type="EMBL" id="CAD7417708.1"/>
    </source>
</evidence>
<name>A0A7R9DMY6_TIMPO</name>